<comment type="subcellular location">
    <subcellularLocation>
        <location evidence="1">Membrane</location>
        <topology evidence="1">Multi-pass membrane protein</topology>
    </subcellularLocation>
</comment>
<evidence type="ECO:0000256" key="3">
    <source>
        <dbReference type="ARBA" id="ARBA00022989"/>
    </source>
</evidence>
<evidence type="ECO:0000256" key="1">
    <source>
        <dbReference type="ARBA" id="ARBA00004141"/>
    </source>
</evidence>
<feature type="transmembrane region" description="Helical" evidence="6">
    <location>
        <begin position="939"/>
        <end position="958"/>
    </location>
</feature>
<dbReference type="GO" id="GO:0016020">
    <property type="term" value="C:membrane"/>
    <property type="evidence" value="ECO:0007669"/>
    <property type="project" value="UniProtKB-SubCell"/>
</dbReference>
<feature type="transmembrane region" description="Helical" evidence="6">
    <location>
        <begin position="970"/>
        <end position="991"/>
    </location>
</feature>
<dbReference type="Proteomes" id="UP000664534">
    <property type="component" value="Unassembled WGS sequence"/>
</dbReference>
<dbReference type="EMBL" id="CAJPDT010000164">
    <property type="protein sequence ID" value="CAF9941990.1"/>
    <property type="molecule type" value="Genomic_DNA"/>
</dbReference>
<evidence type="ECO:0000256" key="4">
    <source>
        <dbReference type="ARBA" id="ARBA00023136"/>
    </source>
</evidence>
<feature type="region of interest" description="Disordered" evidence="5">
    <location>
        <begin position="459"/>
        <end position="501"/>
    </location>
</feature>
<feature type="transmembrane region" description="Helical" evidence="6">
    <location>
        <begin position="839"/>
        <end position="859"/>
    </location>
</feature>
<dbReference type="GO" id="GO:0046873">
    <property type="term" value="F:metal ion transmembrane transporter activity"/>
    <property type="evidence" value="ECO:0007669"/>
    <property type="project" value="InterPro"/>
</dbReference>
<feature type="transmembrane region" description="Helical" evidence="6">
    <location>
        <begin position="871"/>
        <end position="895"/>
    </location>
</feature>
<sequence length="992" mass="110683">MVQSGSRSAVRSIAGSVPAVPNDDDDAFVTGALQISEDSISFQTASRGPIESLSQTSISRRPSLEALELAPSPALSTFPENEDAISTALPESGDEESRHGSTSLHDIVDRRLQLEESSLHEPGVPVIEFYASRIETLSLHLPHLNNIQKPSRRNNVSVTCYDYSDDDLLPAVGAFTVIPPSNELQNAEGLSLRQYLGDVPSNNLQLRLIVANDLSSYLMECLGTSFSMSPELFEEHLVNSGWQSGKYNDQEPATWITREMKKSHISIRWFRPVKRTLQRPYSTADGERFLDSSAQSFSWTEAVPGGLAKPHGVKHVSKPATNILRRDWDMKTDAEATTSVGGFAAWEERATVWSKQCGSYHAVVFLLDPLPIVEDEMTGAAEALERLGVYQPESTVKRGATAKDPAEDNTTGSLVNEKPSRGLVKSSTFVRSRPRADQNLSLTSLGRWIFRGSLRPRLRDSSRDDEPFTQEPEAFQGSEDPESGSSGRERPQKMLGISRPRAQSGVSKFFGRLARRFTNKKEKVDQAEDLDILEEKEGTEMKTLKSMNRCMFEGLYPRGPVIDYDFLMDPKNVHLLAKHLDRTKATAANLAEWLTHNDHRQPPMVGPTTHLEYLFAMIHTDTVNTLRHMELALQEIGQHILDDTLIQQRLMHWRLLLERFGIELQQLEDSLRRFAEFINASDVSQNSTSEDSDERTSEVDKLLENTVAQINSLRQRTTRSHKSLMANMSIVESKRGIAEAESVTKLTELAFFFIPLTFSASIFSMQVKELNASQTSIVAFVILAFIVTTASYALRLLIRSEKFVAIRINFLSEVRHDAGLASGSSIPTKTFLAWLWHRLGLLTIIVAILVVLLVTPIAILWTRDMNHGFKILLTVLLLAFILAASYVTGNAMLYIDPRGLHLRRDIFKPGSKLKKRPHHTPMKFSEGTRILFSWLSNRWFLIGLGATGVGAGPSAALWTSQVAMGIKVGVTIAISFFYVVAVAFVLFFALLR</sequence>
<dbReference type="InterPro" id="IPR002523">
    <property type="entry name" value="MgTranspt_CorA/ZnTranspt_ZntB"/>
</dbReference>
<name>A0A8H3PJT0_9LECA</name>
<gene>
    <name evidence="7" type="ORF">IMSHALPRED_003140</name>
</gene>
<dbReference type="SUPFAM" id="SSF144083">
    <property type="entry name" value="Magnesium transport protein CorA, transmembrane region"/>
    <property type="match status" value="1"/>
</dbReference>
<keyword evidence="2 6" id="KW-0812">Transmembrane</keyword>
<reference evidence="7" key="1">
    <citation type="submission" date="2021-03" db="EMBL/GenBank/DDBJ databases">
        <authorList>
            <person name="Tagirdzhanova G."/>
        </authorList>
    </citation>
    <scope>NUCLEOTIDE SEQUENCE</scope>
</reference>
<keyword evidence="4 6" id="KW-0472">Membrane</keyword>
<protein>
    <submittedName>
        <fullName evidence="7">Uncharacterized protein</fullName>
    </submittedName>
</protein>
<evidence type="ECO:0000256" key="5">
    <source>
        <dbReference type="SAM" id="MobiDB-lite"/>
    </source>
</evidence>
<evidence type="ECO:0000256" key="6">
    <source>
        <dbReference type="SAM" id="Phobius"/>
    </source>
</evidence>
<comment type="caution">
    <text evidence="7">The sequence shown here is derived from an EMBL/GenBank/DDBJ whole genome shotgun (WGS) entry which is preliminary data.</text>
</comment>
<evidence type="ECO:0000313" key="7">
    <source>
        <dbReference type="EMBL" id="CAF9941990.1"/>
    </source>
</evidence>
<feature type="transmembrane region" description="Helical" evidence="6">
    <location>
        <begin position="777"/>
        <end position="798"/>
    </location>
</feature>
<organism evidence="7 8">
    <name type="scientific">Imshaugia aleurites</name>
    <dbReference type="NCBI Taxonomy" id="172621"/>
    <lineage>
        <taxon>Eukaryota</taxon>
        <taxon>Fungi</taxon>
        <taxon>Dikarya</taxon>
        <taxon>Ascomycota</taxon>
        <taxon>Pezizomycotina</taxon>
        <taxon>Lecanoromycetes</taxon>
        <taxon>OSLEUM clade</taxon>
        <taxon>Lecanoromycetidae</taxon>
        <taxon>Lecanorales</taxon>
        <taxon>Lecanorineae</taxon>
        <taxon>Parmeliaceae</taxon>
        <taxon>Imshaugia</taxon>
    </lineage>
</organism>
<keyword evidence="8" id="KW-1185">Reference proteome</keyword>
<feature type="region of interest" description="Disordered" evidence="5">
    <location>
        <begin position="1"/>
        <end position="26"/>
    </location>
</feature>
<accession>A0A8H3PJT0</accession>
<keyword evidence="3 6" id="KW-1133">Transmembrane helix</keyword>
<dbReference type="OrthoDB" id="3231000at2759"/>
<evidence type="ECO:0000256" key="2">
    <source>
        <dbReference type="ARBA" id="ARBA00022692"/>
    </source>
</evidence>
<feature type="region of interest" description="Disordered" evidence="5">
    <location>
        <begin position="395"/>
        <end position="430"/>
    </location>
</feature>
<dbReference type="InterPro" id="IPR045863">
    <property type="entry name" value="CorA_TM1_TM2"/>
</dbReference>
<dbReference type="Pfam" id="PF01544">
    <property type="entry name" value="CorA"/>
    <property type="match status" value="1"/>
</dbReference>
<evidence type="ECO:0000313" key="8">
    <source>
        <dbReference type="Proteomes" id="UP000664534"/>
    </source>
</evidence>
<dbReference type="AlphaFoldDB" id="A0A8H3PJT0"/>
<proteinExistence type="predicted"/>
<dbReference type="Gene3D" id="1.20.58.340">
    <property type="entry name" value="Magnesium transport protein CorA, transmembrane region"/>
    <property type="match status" value="1"/>
</dbReference>